<proteinExistence type="predicted"/>
<organism evidence="2 3">
    <name type="scientific">Blattamonas nauphoetae</name>
    <dbReference type="NCBI Taxonomy" id="2049346"/>
    <lineage>
        <taxon>Eukaryota</taxon>
        <taxon>Metamonada</taxon>
        <taxon>Preaxostyla</taxon>
        <taxon>Oxymonadida</taxon>
        <taxon>Blattamonas</taxon>
    </lineage>
</organism>
<accession>A0ABQ9X9P2</accession>
<reference evidence="2 3" key="1">
    <citation type="journal article" date="2022" name="bioRxiv">
        <title>Genomics of Preaxostyla Flagellates Illuminates Evolutionary Transitions and the Path Towards Mitochondrial Loss.</title>
        <authorList>
            <person name="Novak L.V.F."/>
            <person name="Treitli S.C."/>
            <person name="Pyrih J."/>
            <person name="Halakuc P."/>
            <person name="Pipaliya S.V."/>
            <person name="Vacek V."/>
            <person name="Brzon O."/>
            <person name="Soukal P."/>
            <person name="Eme L."/>
            <person name="Dacks J.B."/>
            <person name="Karnkowska A."/>
            <person name="Elias M."/>
            <person name="Hampl V."/>
        </authorList>
    </citation>
    <scope>NUCLEOTIDE SEQUENCE [LARGE SCALE GENOMIC DNA]</scope>
    <source>
        <strain evidence="2">NAU3</strain>
        <tissue evidence="2">Gut</tissue>
    </source>
</reference>
<dbReference type="InterPro" id="IPR052614">
    <property type="entry name" value="CFAP65"/>
</dbReference>
<comment type="caution">
    <text evidence="2">The sequence shown here is derived from an EMBL/GenBank/DDBJ whole genome shotgun (WGS) entry which is preliminary data.</text>
</comment>
<keyword evidence="2" id="KW-0282">Flagellum</keyword>
<dbReference type="Pfam" id="PF24507">
    <property type="entry name" value="Ig_CFAP65_4th"/>
    <property type="match status" value="1"/>
</dbReference>
<feature type="domain" description="CFAP65 fourth Ig-like" evidence="1">
    <location>
        <begin position="231"/>
        <end position="311"/>
    </location>
</feature>
<protein>
    <submittedName>
        <fullName evidence="2">Cilia- and flagella-associated protein 65</fullName>
    </submittedName>
</protein>
<dbReference type="InterPro" id="IPR013783">
    <property type="entry name" value="Ig-like_fold"/>
</dbReference>
<dbReference type="Proteomes" id="UP001281761">
    <property type="component" value="Unassembled WGS sequence"/>
</dbReference>
<evidence type="ECO:0000259" key="1">
    <source>
        <dbReference type="Pfam" id="PF24507"/>
    </source>
</evidence>
<gene>
    <name evidence="2" type="ORF">BLNAU_15747</name>
</gene>
<keyword evidence="2" id="KW-0966">Cell projection</keyword>
<dbReference type="InterPro" id="IPR008962">
    <property type="entry name" value="PapD-like_sf"/>
</dbReference>
<dbReference type="PANTHER" id="PTHR46127">
    <property type="entry name" value="CILIA- AND FLAGELLA-ASSOCIATED PROTEIN 65"/>
    <property type="match status" value="1"/>
</dbReference>
<keyword evidence="3" id="KW-1185">Reference proteome</keyword>
<dbReference type="SUPFAM" id="SSF49354">
    <property type="entry name" value="PapD-like"/>
    <property type="match status" value="1"/>
</dbReference>
<evidence type="ECO:0000313" key="3">
    <source>
        <dbReference type="Proteomes" id="UP001281761"/>
    </source>
</evidence>
<keyword evidence="2" id="KW-0969">Cilium</keyword>
<dbReference type="PANTHER" id="PTHR46127:SF1">
    <property type="entry name" value="CILIA- AND FLAGELLA-ASSOCIATED PROTEIN 65"/>
    <property type="match status" value="1"/>
</dbReference>
<dbReference type="EMBL" id="JARBJD010000159">
    <property type="protein sequence ID" value="KAK2949266.1"/>
    <property type="molecule type" value="Genomic_DNA"/>
</dbReference>
<dbReference type="Gene3D" id="2.60.40.10">
    <property type="entry name" value="Immunoglobulins"/>
    <property type="match status" value="3"/>
</dbReference>
<dbReference type="InterPro" id="IPR058536">
    <property type="entry name" value="Ig_CFAP65_4th"/>
</dbReference>
<evidence type="ECO:0000313" key="2">
    <source>
        <dbReference type="EMBL" id="KAK2949266.1"/>
    </source>
</evidence>
<sequence length="563" mass="62775">MDKLYLEEWMQRYVPMILPAGMSSSVEILFRSIELVPCEEQISFKCVKGTFSIPLIATVPQLSLSLPEQLDFGLCPINEVSLIDFEVYNNGQIDTEFSFKIPESSPLLTLSLMKGVIHAGKSIIVTAKDTPTDATFLQCLVSCICQDQVRVMSVTAQGKFPFVKASQTEISFGEGRIEANESIRIRVSLNAETHNVKYCDLFRICTPGGNYIQLTCTPHTVGPTVVTDKTVLNFGSLEIGTTTSQSFLITNMTDAQAEFQILADETGFFNVNCVQAILPACSAANNFKTITVTFHPLVCMNYHKRLIILVKFLSLPTKGYINQKLECMCYLKYLRSYTLSTGRTKIPPWCLTVSCIGRRIKSSDFIPVAKLEPESLYFPPTIPRRSTYHTIKFTNEGDMTLLFDTRGNQNRSFLVSPTSACIPPNSFCLLAVSFQPSILRSNPPLKGNAQFNPQPFKEIETMGGPTRYKVHRPPEENTFDLILKANASIGETYSSLLVGVVNHPGLCFENDHVVMRAACIGSYSKRQIKLRNPSRMSICVCVGLYQGEIDLRGSFTERYLIAS</sequence>
<name>A0ABQ9X9P2_9EUKA</name>